<dbReference type="OrthoDB" id="9771846at2"/>
<evidence type="ECO:0000313" key="2">
    <source>
        <dbReference type="Proteomes" id="UP000195766"/>
    </source>
</evidence>
<dbReference type="Pfam" id="PF05045">
    <property type="entry name" value="RgpF"/>
    <property type="match status" value="2"/>
</dbReference>
<gene>
    <name evidence="1" type="ORF">FM111_11570</name>
</gene>
<sequence>MPVSKEKNLKKKLAPRFSSNTEFDKRGRPSCAAYFDEVWYSNAHLEGARTADAWGHYIAHAREPGFDPNPAFDSAWYAKRFMSKADKRSPLTHYVQQGRREGASPSPWFDPWWYLKVYADVGEAGVEPLHHYLVYGAAERRSPGPYFDAAWYVARHPEVASLSKDPLKHYLAHVGISGFEPNPLEATPADAAMPSKLSALFDAGWYLSAYPDIAAADIDPVWHYLEAGRYEGRKPNPFFDPNYYVRNHPEVALEDALGHYVIHGRGADHDPCPFFASAWYAETYLGDAPNANPLQHYLEEGGRLGYSPHPLFDEARYLKGNADVAKLVRNGAMRSGYYHFVRWGAGEIENGNFRHLSFTWGKYDLDYDAGAYATDNPDVAKAISSGQVHSRLEHLFVYGWREAMDGLRAIYGPRHAVRLLKTVAGQASGKTGRYLCLFAHYDRDDLVDPYVVIYLKSLRAMDVDIVFITAVTDDKQLAKVKPLVSQILVKNEAGRDFGSWWLGLKTLGMDCGKGYQRVIFANDSIYFPVRPIAPLFADMEAKGYNFYGLSDSRDLETYHLQSFFLAFDARAQEVVFPEFMTRFERNYVLTKWGQIREYELGLTGIAQTGGLSVGAFFSSDDAREEIIKDSRFRRWGMVDIGLNNINPTHDLWDLVIGHYGWPGLKLELLRDNPKGATGFEALPQLIADGEVPIEVIEAHQKRSKEPAILVRNVKPTVIDRVALIKHVKGKGRDVADRLVLFAHYDPQAVIDPHVVYQVKALERAGCAVAFITSVKDSKELSQIVPHVRDVLIKTDAGRDFGSWDLAIKALKSELASFGSVIWMNDSTYFPLFDPKPMFQTMANRGADFWGIIDSENVTWHAMSWFWSFGRKAISDGWFDWYLDEYSPAYSKWAQIHNYEMRIPRLIKASGLKTDIYLPVTKMRDHILTNYPDHQRIEVARRGDFNIAHDFWREGIVDFQCPALKVELIRDNPLGIDIASLLGVVGSQTEYDPDLIRRHIARLKTAHLPSPAWADLGQLTARDS</sequence>
<keyword evidence="1" id="KW-0808">Transferase</keyword>
<dbReference type="InterPro" id="IPR007739">
    <property type="entry name" value="RgpF"/>
</dbReference>
<dbReference type="AlphaFoldDB" id="A0A1R4GCH3"/>
<name>A0A1R4GCH3_BREDI</name>
<organism evidence="1 2">
    <name type="scientific">Brevundimonas diminuta 3F5N</name>
    <dbReference type="NCBI Taxonomy" id="1255603"/>
    <lineage>
        <taxon>Bacteria</taxon>
        <taxon>Pseudomonadati</taxon>
        <taxon>Pseudomonadota</taxon>
        <taxon>Alphaproteobacteria</taxon>
        <taxon>Caulobacterales</taxon>
        <taxon>Caulobacteraceae</taxon>
        <taxon>Brevundimonas</taxon>
    </lineage>
</organism>
<accession>A0A1R4GCH3</accession>
<reference evidence="1 2" key="1">
    <citation type="submission" date="2017-02" db="EMBL/GenBank/DDBJ databases">
        <authorList>
            <person name="Peterson S.W."/>
        </authorList>
    </citation>
    <scope>NUCLEOTIDE SEQUENCE [LARGE SCALE GENOMIC DNA]</scope>
    <source>
        <strain evidence="1 2">3F5N</strain>
    </source>
</reference>
<protein>
    <submittedName>
        <fullName evidence="1">Probable glycosyl transferase</fullName>
    </submittedName>
</protein>
<evidence type="ECO:0000313" key="1">
    <source>
        <dbReference type="EMBL" id="SJM65891.1"/>
    </source>
</evidence>
<dbReference type="Proteomes" id="UP000195766">
    <property type="component" value="Unassembled WGS sequence"/>
</dbReference>
<proteinExistence type="predicted"/>
<dbReference type="RefSeq" id="WP_087141124.1">
    <property type="nucleotide sequence ID" value="NZ_FUIE01000060.1"/>
</dbReference>
<dbReference type="EMBL" id="FUIE01000060">
    <property type="protein sequence ID" value="SJM65891.1"/>
    <property type="molecule type" value="Genomic_DNA"/>
</dbReference>
<dbReference type="GO" id="GO:0016740">
    <property type="term" value="F:transferase activity"/>
    <property type="evidence" value="ECO:0007669"/>
    <property type="project" value="UniProtKB-KW"/>
</dbReference>